<dbReference type="PANTHER" id="PTHR16092:SF14">
    <property type="entry name" value="EXOCYST COMPLEX COMPONENT 1 ISOFORM X1"/>
    <property type="match status" value="1"/>
</dbReference>
<feature type="compositionally biased region" description="Low complexity" evidence="5">
    <location>
        <begin position="391"/>
        <end position="403"/>
    </location>
</feature>
<feature type="region of interest" description="Disordered" evidence="5">
    <location>
        <begin position="160"/>
        <end position="214"/>
    </location>
</feature>
<feature type="compositionally biased region" description="Low complexity" evidence="5">
    <location>
        <begin position="252"/>
        <end position="282"/>
    </location>
</feature>
<comment type="similarity">
    <text evidence="1">Belongs to the SEC3 family.</text>
</comment>
<comment type="caution">
    <text evidence="7">The sequence shown here is derived from an EMBL/GenBank/DDBJ whole genome shotgun (WGS) entry which is preliminary data.</text>
</comment>
<sequence>MSVASRSGDEAKERIKRSLFAARSEDGEALESYILHVKITEDVYYPSTPAPPGSDPANRKVRYIVVAVRRSGRVLMHKARENSNGTFSVGKTWNLDELKKIEDGPGPQAEMGPAFTITMQKPYYWVADSRREKMNFVHGLVKVFRKYTGGKSPDMVGFNDDVGVSSATRQPKQQTLPTSALPPQSQQAPVRTQATAPLQPTQPLQSSRPPRPQVQIPVTSSRFYEEPAQLSATSATSVQPPPMSAKSELRAQFSPQPQQQDFSRAPQSPSASTIASVATSITRPYEVPPPRQQPPRQELGYVDSASTTSATSSILTPLGYVDSARTPSSQAAPARTPTSPNAPGPTTVREVNTTHPDYFNTRPLQPHAETQPLRPPAQSPEGRLQRLAQQPMMTPPVEVATPPAEQPEPPARQPPATAAPGRMLSETIRKISDHQARPPIDTAELAPAARPEAPWQLSARELRGFGPPTTAPLQAMKPMIDAAEPARETIPVVTQNDLPRQQSVPNIEEDRARPQVAPRAQTVYRDYAEADGQFGAYQLPQSAAQPQQQHRPMTDVVDRDMGESPGASSSRLAGATGTPQLPVTPRKLDDVREEEPEPEKLASPIVMPSPVKPLQSDNTFMPPVLVAEQPPQEERPFTPPPRKSSPMRSRSPNKRRNRSSVTSLASFQSRRRSYIQVSENNATDGLNEVEKVLEDFDWTALGNADRLEETLRDELAAIEAANNHAIVEGDERMSDLLAKIDKSVLECENMDAMLTLYAFELNTLADDIAYIESQSRGLQVFTANQRALQSELHNLLETIVIRPEQLESLQSASLESPQGLATVEKNLVPLYQALRTMSTQADAVKAGMGGMGAVQERRQDYVAASEEFLRRLTQFMIMKFQAGVITYVRPKDKSSRQRKPQLLSHDEAYTHLYRYAPLMLYAKEINAQRFADLQQHYVKPVKAAYSTDCAEFIDAYRTMTRKATQDENEMTFTGAREAAMQSTVATMRSATLKRSGTVARNLRAPIEEALGREKDRDQEGKVYAHEVIASMFDEIMPILIQEQNFLVKLFHLSSVSSDSYADYVEHQAGRELNLKDLNQLKSKDTDRTIARVLSDVMDQAFGFLRDDMRTFAEWCTNLDKIQCVGILKVLQLHLSRVMDTDHEFAIVFLMKLCERIEGILARFIQEQIRAIEETKVKGTKRKGVVLFFKVFPDFANRIETQLQGEGVHNLDIRLTVNDNYEKINKAMFESLKRIARELPTATGGPVDPEDKEQLNYAVTMVENMHHYVQAVDTRGIDILEDYKFNAQSSYKENLSLYIRSVTRRPLGILLNFVEGAESLIQANPAEDISARVAYSKSAIRKLLATYDAKEIRKGVDALYKRVDKHFGEDEEGSTQLFTLVWKAIQDEYFRITDRTTTLVARYRDPALQMGWGKASLRQAPRSRHERHKAGYLHRPPNLPHTTHQLKTMTDLKQFAAEQADAANAKGNYQAPKEMKANQKGTIIADESNVDESGVANVPGADPADVKVGRSGLGAGGGDNQKIPVEEGGGSWGPGAGRDVTADDFEGHRGPEDKARAHAAMHGGDNDVRSNLR</sequence>
<keyword evidence="2" id="KW-0813">Transport</keyword>
<dbReference type="InterPro" id="IPR019160">
    <property type="entry name" value="Sec3_CC"/>
</dbReference>
<dbReference type="Proteomes" id="UP000033140">
    <property type="component" value="Unassembled WGS sequence"/>
</dbReference>
<name>A0A0E9NGF1_SAICN</name>
<feature type="compositionally biased region" description="Low complexity" evidence="5">
    <location>
        <begin position="192"/>
        <end position="214"/>
    </location>
</feature>
<dbReference type="Pfam" id="PF09763">
    <property type="entry name" value="Sec3_CC"/>
    <property type="match status" value="1"/>
</dbReference>
<dbReference type="InterPro" id="IPR048628">
    <property type="entry name" value="Sec3_C"/>
</dbReference>
<dbReference type="OMA" id="SFMRVFP"/>
<feature type="compositionally biased region" description="Pro residues" evidence="5">
    <location>
        <begin position="404"/>
        <end position="413"/>
    </location>
</feature>
<feature type="region of interest" description="Disordered" evidence="5">
    <location>
        <begin position="540"/>
        <end position="667"/>
    </location>
</feature>
<feature type="compositionally biased region" description="Gly residues" evidence="5">
    <location>
        <begin position="1526"/>
        <end position="1535"/>
    </location>
</feature>
<dbReference type="EMBL" id="BACD03000018">
    <property type="protein sequence ID" value="GAO48878.1"/>
    <property type="molecule type" value="Genomic_DNA"/>
</dbReference>
<feature type="compositionally biased region" description="Basic and acidic residues" evidence="5">
    <location>
        <begin position="427"/>
        <end position="436"/>
    </location>
</feature>
<evidence type="ECO:0000256" key="3">
    <source>
        <dbReference type="ARBA" id="ARBA00022483"/>
    </source>
</evidence>
<dbReference type="Pfam" id="PF20654">
    <property type="entry name" value="Sec3_C-term"/>
    <property type="match status" value="1"/>
</dbReference>
<accession>A0A0E9NGF1</accession>
<proteinExistence type="inferred from homology"/>
<protein>
    <recommendedName>
        <fullName evidence="6">Exocyst complex component Sec3 PIP2-binding N-terminal domain-containing protein</fullName>
    </recommendedName>
</protein>
<feature type="compositionally biased region" description="Low complexity" evidence="5">
    <location>
        <begin position="304"/>
        <end position="313"/>
    </location>
</feature>
<reference evidence="7 8" key="1">
    <citation type="journal article" date="2011" name="J. Gen. Appl. Microbiol.">
        <title>Draft genome sequencing of the enigmatic yeast Saitoella complicata.</title>
        <authorList>
            <person name="Nishida H."/>
            <person name="Hamamoto M."/>
            <person name="Sugiyama J."/>
        </authorList>
    </citation>
    <scope>NUCLEOTIDE SEQUENCE [LARGE SCALE GENOMIC DNA]</scope>
    <source>
        <strain evidence="7 8">NRRL Y-17804</strain>
    </source>
</reference>
<feature type="compositionally biased region" description="Low complexity" evidence="5">
    <location>
        <begin position="540"/>
        <end position="549"/>
    </location>
</feature>
<gene>
    <name evidence="7" type="ORF">G7K_3042-t1</name>
</gene>
<feature type="compositionally biased region" description="Polar residues" evidence="5">
    <location>
        <begin position="566"/>
        <end position="581"/>
    </location>
</feature>
<dbReference type="GO" id="GO:0006887">
    <property type="term" value="P:exocytosis"/>
    <property type="evidence" value="ECO:0007669"/>
    <property type="project" value="UniProtKB-KW"/>
</dbReference>
<keyword evidence="3" id="KW-0268">Exocytosis</keyword>
<feature type="compositionally biased region" description="Basic and acidic residues" evidence="5">
    <location>
        <begin position="1563"/>
        <end position="1572"/>
    </location>
</feature>
<keyword evidence="8" id="KW-1185">Reference proteome</keyword>
<evidence type="ECO:0000256" key="1">
    <source>
        <dbReference type="ARBA" id="ARBA00006518"/>
    </source>
</evidence>
<evidence type="ECO:0000259" key="6">
    <source>
        <dbReference type="SMART" id="SM01313"/>
    </source>
</evidence>
<feature type="compositionally biased region" description="Polar residues" evidence="5">
    <location>
        <begin position="165"/>
        <end position="190"/>
    </location>
</feature>
<evidence type="ECO:0000313" key="7">
    <source>
        <dbReference type="EMBL" id="GAO48878.1"/>
    </source>
</evidence>
<feature type="compositionally biased region" description="Basic and acidic residues" evidence="5">
    <location>
        <begin position="552"/>
        <end position="562"/>
    </location>
</feature>
<dbReference type="InterPro" id="IPR028258">
    <property type="entry name" value="Sec3-PIP2_bind"/>
</dbReference>
<evidence type="ECO:0000256" key="5">
    <source>
        <dbReference type="SAM" id="MobiDB-lite"/>
    </source>
</evidence>
<dbReference type="Pfam" id="PF15277">
    <property type="entry name" value="Sec3-PIP2_bind"/>
    <property type="match status" value="1"/>
</dbReference>
<dbReference type="Gene3D" id="2.30.29.90">
    <property type="match status" value="1"/>
</dbReference>
<dbReference type="GO" id="GO:0005886">
    <property type="term" value="C:plasma membrane"/>
    <property type="evidence" value="ECO:0007669"/>
    <property type="project" value="TreeGrafter"/>
</dbReference>
<dbReference type="PANTHER" id="PTHR16092">
    <property type="entry name" value="SEC3/SYNTAXIN-RELATED"/>
    <property type="match status" value="1"/>
</dbReference>
<organism evidence="7 8">
    <name type="scientific">Saitoella complicata (strain BCRC 22490 / CBS 7301 / JCM 7358 / NBRC 10748 / NRRL Y-17804)</name>
    <dbReference type="NCBI Taxonomy" id="698492"/>
    <lineage>
        <taxon>Eukaryota</taxon>
        <taxon>Fungi</taxon>
        <taxon>Dikarya</taxon>
        <taxon>Ascomycota</taxon>
        <taxon>Taphrinomycotina</taxon>
        <taxon>Taphrinomycotina incertae sedis</taxon>
        <taxon>Saitoella</taxon>
    </lineage>
</organism>
<dbReference type="SMART" id="SM01313">
    <property type="entry name" value="Sec3-PIP2_bind"/>
    <property type="match status" value="1"/>
</dbReference>
<dbReference type="GO" id="GO:0005546">
    <property type="term" value="F:phosphatidylinositol-4,5-bisphosphate binding"/>
    <property type="evidence" value="ECO:0007669"/>
    <property type="project" value="TreeGrafter"/>
</dbReference>
<feature type="compositionally biased region" description="Polar residues" evidence="5">
    <location>
        <begin position="325"/>
        <end position="341"/>
    </location>
</feature>
<feature type="compositionally biased region" description="Basic and acidic residues" evidence="5">
    <location>
        <begin position="1544"/>
        <end position="1555"/>
    </location>
</feature>
<feature type="region of interest" description="Disordered" evidence="5">
    <location>
        <begin position="1489"/>
        <end position="1572"/>
    </location>
</feature>
<reference evidence="7 8" key="2">
    <citation type="journal article" date="2014" name="J. Gen. Appl. Microbiol.">
        <title>The early diverging ascomycetous budding yeast Saitoella complicata has three histone deacetylases belonging to the Clr6, Hos2, and Rpd3 lineages.</title>
        <authorList>
            <person name="Nishida H."/>
            <person name="Matsumoto T."/>
            <person name="Kondo S."/>
            <person name="Hamamoto M."/>
            <person name="Yoshikawa H."/>
        </authorList>
    </citation>
    <scope>NUCLEOTIDE SEQUENCE [LARGE SCALE GENOMIC DNA]</scope>
    <source>
        <strain evidence="7 8">NRRL Y-17804</strain>
    </source>
</reference>
<dbReference type="GO" id="GO:0000145">
    <property type="term" value="C:exocyst"/>
    <property type="evidence" value="ECO:0007669"/>
    <property type="project" value="InterPro"/>
</dbReference>
<evidence type="ECO:0000256" key="4">
    <source>
        <dbReference type="ARBA" id="ARBA00023054"/>
    </source>
</evidence>
<feature type="region of interest" description="Disordered" evidence="5">
    <location>
        <begin position="226"/>
        <end position="451"/>
    </location>
</feature>
<reference evidence="7 8" key="3">
    <citation type="journal article" date="2015" name="Genome Announc.">
        <title>Draft Genome Sequence of the Archiascomycetous Yeast Saitoella complicata.</title>
        <authorList>
            <person name="Yamauchi K."/>
            <person name="Kondo S."/>
            <person name="Hamamoto M."/>
            <person name="Takahashi Y."/>
            <person name="Ogura Y."/>
            <person name="Hayashi T."/>
            <person name="Nishida H."/>
        </authorList>
    </citation>
    <scope>NUCLEOTIDE SEQUENCE [LARGE SCALE GENOMIC DNA]</scope>
    <source>
        <strain evidence="7 8">NRRL Y-17804</strain>
    </source>
</reference>
<keyword evidence="4" id="KW-0175">Coiled coil</keyword>
<dbReference type="CDD" id="cd13315">
    <property type="entry name" value="PH_Sec3"/>
    <property type="match status" value="1"/>
</dbReference>
<dbReference type="GO" id="GO:0006893">
    <property type="term" value="P:Golgi to plasma membrane transport"/>
    <property type="evidence" value="ECO:0007669"/>
    <property type="project" value="TreeGrafter"/>
</dbReference>
<dbReference type="STRING" id="698492.A0A0E9NGF1"/>
<evidence type="ECO:0000256" key="2">
    <source>
        <dbReference type="ARBA" id="ARBA00022448"/>
    </source>
</evidence>
<evidence type="ECO:0000313" key="8">
    <source>
        <dbReference type="Proteomes" id="UP000033140"/>
    </source>
</evidence>
<feature type="domain" description="Exocyst complex component Sec3 PIP2-binding N-terminal" evidence="6">
    <location>
        <begin position="57"/>
        <end position="147"/>
    </location>
</feature>